<dbReference type="Pfam" id="PF22666">
    <property type="entry name" value="Glyco_hydro_2_N2"/>
    <property type="match status" value="1"/>
</dbReference>
<dbReference type="GO" id="GO:0006516">
    <property type="term" value="P:glycoprotein catabolic process"/>
    <property type="evidence" value="ECO:0007669"/>
    <property type="project" value="TreeGrafter"/>
</dbReference>
<keyword evidence="5" id="KW-1185">Reference proteome</keyword>
<evidence type="ECO:0000256" key="2">
    <source>
        <dbReference type="ARBA" id="ARBA00023295"/>
    </source>
</evidence>
<dbReference type="PANTHER" id="PTHR43730">
    <property type="entry name" value="BETA-MANNOSIDASE"/>
    <property type="match status" value="1"/>
</dbReference>
<dbReference type="EMBL" id="OBML01000010">
    <property type="protein sequence ID" value="SOC19639.1"/>
    <property type="molecule type" value="Genomic_DNA"/>
</dbReference>
<dbReference type="SUPFAM" id="SSF49303">
    <property type="entry name" value="beta-Galactosidase/glucuronidase domain"/>
    <property type="match status" value="2"/>
</dbReference>
<accession>A0A285TBZ7</accession>
<dbReference type="InterPro" id="IPR054593">
    <property type="entry name" value="Beta-mannosidase-like_N2"/>
</dbReference>
<dbReference type="STRING" id="538381.GCA_001696535_03982"/>
<keyword evidence="2" id="KW-0326">Glycosidase</keyword>
<dbReference type="SUPFAM" id="SSF49785">
    <property type="entry name" value="Galactose-binding domain-like"/>
    <property type="match status" value="1"/>
</dbReference>
<evidence type="ECO:0000313" key="5">
    <source>
        <dbReference type="Proteomes" id="UP000219331"/>
    </source>
</evidence>
<dbReference type="SUPFAM" id="SSF51445">
    <property type="entry name" value="(Trans)glycosidases"/>
    <property type="match status" value="1"/>
</dbReference>
<dbReference type="InterPro" id="IPR050887">
    <property type="entry name" value="Beta-mannosidase_GH2"/>
</dbReference>
<evidence type="ECO:0000313" key="4">
    <source>
        <dbReference type="EMBL" id="SOC19639.1"/>
    </source>
</evidence>
<feature type="domain" description="Beta-mannosidase-like galactose-binding" evidence="3">
    <location>
        <begin position="37"/>
        <end position="184"/>
    </location>
</feature>
<dbReference type="InterPro" id="IPR008979">
    <property type="entry name" value="Galactose-bd-like_sf"/>
</dbReference>
<name>A0A285TBZ7_9HYPH</name>
<keyword evidence="1" id="KW-0378">Hydrolase</keyword>
<proteinExistence type="predicted"/>
<evidence type="ECO:0000259" key="3">
    <source>
        <dbReference type="Pfam" id="PF22666"/>
    </source>
</evidence>
<dbReference type="OrthoDB" id="9758603at2"/>
<evidence type="ECO:0000256" key="1">
    <source>
        <dbReference type="ARBA" id="ARBA00022801"/>
    </source>
</evidence>
<dbReference type="InterPro" id="IPR036156">
    <property type="entry name" value="Beta-gal/glucu_dom_sf"/>
</dbReference>
<gene>
    <name evidence="4" type="ORF">SAMN05421512_11073</name>
</gene>
<organism evidence="4 5">
    <name type="scientific">Stappia indica</name>
    <dbReference type="NCBI Taxonomy" id="538381"/>
    <lineage>
        <taxon>Bacteria</taxon>
        <taxon>Pseudomonadati</taxon>
        <taxon>Pseudomonadota</taxon>
        <taxon>Alphaproteobacteria</taxon>
        <taxon>Hyphomicrobiales</taxon>
        <taxon>Stappiaceae</taxon>
        <taxon>Stappia</taxon>
    </lineage>
</organism>
<dbReference type="Proteomes" id="UP000219331">
    <property type="component" value="Unassembled WGS sequence"/>
</dbReference>
<dbReference type="AlphaFoldDB" id="A0A285TBZ7"/>
<dbReference type="Gene3D" id="3.20.20.80">
    <property type="entry name" value="Glycosidases"/>
    <property type="match status" value="1"/>
</dbReference>
<reference evidence="4 5" key="1">
    <citation type="submission" date="2017-08" db="EMBL/GenBank/DDBJ databases">
        <authorList>
            <person name="de Groot N.N."/>
        </authorList>
    </citation>
    <scope>NUCLEOTIDE SEQUENCE [LARGE SCALE GENOMIC DNA]</scope>
    <source>
        <strain evidence="4 5">USBA 352</strain>
    </source>
</reference>
<protein>
    <submittedName>
        <fullName evidence="4">Beta-mannosidase</fullName>
    </submittedName>
</protein>
<dbReference type="RefSeq" id="WP_097175836.1">
    <property type="nucleotide sequence ID" value="NZ_OBML01000010.1"/>
</dbReference>
<dbReference type="Gene3D" id="2.60.120.260">
    <property type="entry name" value="Galactose-binding domain-like"/>
    <property type="match status" value="1"/>
</dbReference>
<dbReference type="PANTHER" id="PTHR43730:SF1">
    <property type="entry name" value="BETA-MANNOSIDASE"/>
    <property type="match status" value="1"/>
</dbReference>
<dbReference type="InterPro" id="IPR017853">
    <property type="entry name" value="GH"/>
</dbReference>
<sequence>MIDLATLPEAANRLAGADWKLCVTPADAWKTPADLNAEADWVPAQVPGTAAAALEAAGRFSREAPTPLHDKDVWYRCRIAPSKPGTHVLRCDGLATVCEAWIGDAPLLTSDSMYQPLQVEFDLEEPAELVFCFRALTPHFAHKGPRARWRTRLADEPGLRMVRTTLLGHMPGWCPSVHAVGPWRGMTLAARSDVLLHDLSVRTALSEDGTGRLTVSLRPGDGLAPGARIACAGADAPLAEQADGKLAATLHLPGIEPWWPHTHGTPTLHEVQLVCGDRNVLLARIGFRRIAVDRGPDGNGFALLVNGVPVFCRGAVWTSADICALPGTVDAYRPWLELARDGHMNMLRIGGTMAPESPAFFELCDELGILVWQDLPFANFDYPASDPDFAAKVARETSDLLGSISASPSLAVVCGGSEMHQQGAMMGLPEERWRGALTEEILPGAAASARPDVPYVPNSPSGGVMPFSPNAGIAHYYGVGAYRRPLEDARRANVRFAGECLAFSNVAEPGAVSETAPCHHPDWKRGVPRDRDVGWDFEDVRDHYVRELYGTDPLDLRYGDPASYLDHGRAAVAEVMEATFAEWRRKGSSCGGALVWTFQDLMPGAGWGVIGSDGTPKSAWYGLRRAFAPLRLTVTDEGTNGLDIHLQNDTPDARALRVEIACLREGQMPVASGAKVMEMPAHGSESLPATELIGAFFDTTYAFRFGPPSHDCVHVRVLDPETDAVLDEAFHFPLGRKASARGAKIVAETAALPDGSWCLQLSSDRIAQSVSIRDEAFLTLDNWFHLAPGHVKTVTLRRRPGAATDARPLGVVLPLGGQPVPYAAG</sequence>
<dbReference type="GO" id="GO:0004567">
    <property type="term" value="F:beta-mannosidase activity"/>
    <property type="evidence" value="ECO:0007669"/>
    <property type="project" value="TreeGrafter"/>
</dbReference>